<keyword evidence="2" id="KW-1185">Reference proteome</keyword>
<dbReference type="PaxDb" id="29760-VIT_13s0047g00640.t01"/>
<dbReference type="Proteomes" id="UP000009183">
    <property type="component" value="Chromosome 13"/>
</dbReference>
<organism evidence="1 2">
    <name type="scientific">Vitis vinifera</name>
    <name type="common">Grape</name>
    <dbReference type="NCBI Taxonomy" id="29760"/>
    <lineage>
        <taxon>Eukaryota</taxon>
        <taxon>Viridiplantae</taxon>
        <taxon>Streptophyta</taxon>
        <taxon>Embryophyta</taxon>
        <taxon>Tracheophyta</taxon>
        <taxon>Spermatophyta</taxon>
        <taxon>Magnoliopsida</taxon>
        <taxon>eudicotyledons</taxon>
        <taxon>Gunneridae</taxon>
        <taxon>Pentapetalae</taxon>
        <taxon>rosids</taxon>
        <taxon>Vitales</taxon>
        <taxon>Vitaceae</taxon>
        <taxon>Viteae</taxon>
        <taxon>Vitis</taxon>
    </lineage>
</organism>
<dbReference type="AlphaFoldDB" id="F6HIU6"/>
<dbReference type="InParanoid" id="F6HIU6"/>
<dbReference type="EMBL" id="FN595767">
    <property type="protein sequence ID" value="CCB52171.1"/>
    <property type="molecule type" value="Genomic_DNA"/>
</dbReference>
<gene>
    <name evidence="1" type="ordered locus">VIT_13s0047g00640</name>
</gene>
<evidence type="ECO:0000313" key="2">
    <source>
        <dbReference type="Proteomes" id="UP000009183"/>
    </source>
</evidence>
<sequence length="61" mass="6641">MINLSLGMRCALGMQPSIISQSYPYLIHLDVSGKTRASLQDVQEVCCGALSPSLPPEIYFP</sequence>
<protein>
    <submittedName>
        <fullName evidence="1">Uncharacterized protein</fullName>
    </submittedName>
</protein>
<accession>F6HIU6</accession>
<evidence type="ECO:0000313" key="1">
    <source>
        <dbReference type="EMBL" id="CCB52171.1"/>
    </source>
</evidence>
<name>F6HIU6_VITVI</name>
<proteinExistence type="predicted"/>
<dbReference type="HOGENOM" id="CLU_2927298_0_0_1"/>
<reference evidence="2" key="1">
    <citation type="journal article" date="2007" name="Nature">
        <title>The grapevine genome sequence suggests ancestral hexaploidization in major angiosperm phyla.</title>
        <authorList>
            <consortium name="The French-Italian Public Consortium for Grapevine Genome Characterization."/>
            <person name="Jaillon O."/>
            <person name="Aury J.-M."/>
            <person name="Noel B."/>
            <person name="Policriti A."/>
            <person name="Clepet C."/>
            <person name="Casagrande A."/>
            <person name="Choisne N."/>
            <person name="Aubourg S."/>
            <person name="Vitulo N."/>
            <person name="Jubin C."/>
            <person name="Vezzi A."/>
            <person name="Legeai F."/>
            <person name="Hugueney P."/>
            <person name="Dasilva C."/>
            <person name="Horner D."/>
            <person name="Mica E."/>
            <person name="Jublot D."/>
            <person name="Poulain J."/>
            <person name="Bruyere C."/>
            <person name="Billault A."/>
            <person name="Segurens B."/>
            <person name="Gouyvenoux M."/>
            <person name="Ugarte E."/>
            <person name="Cattonaro F."/>
            <person name="Anthouard V."/>
            <person name="Vico V."/>
            <person name="Del Fabbro C."/>
            <person name="Alaux M."/>
            <person name="Di Gaspero G."/>
            <person name="Dumas V."/>
            <person name="Felice N."/>
            <person name="Paillard S."/>
            <person name="Juman I."/>
            <person name="Moroldo M."/>
            <person name="Scalabrin S."/>
            <person name="Canaguier A."/>
            <person name="Le Clainche I."/>
            <person name="Malacrida G."/>
            <person name="Durand E."/>
            <person name="Pesole G."/>
            <person name="Laucou V."/>
            <person name="Chatelet P."/>
            <person name="Merdinoglu D."/>
            <person name="Delledonne M."/>
            <person name="Pezzotti M."/>
            <person name="Lecharny A."/>
            <person name="Scarpelli C."/>
            <person name="Artiguenave F."/>
            <person name="Pe M.E."/>
            <person name="Valle G."/>
            <person name="Morgante M."/>
            <person name="Caboche M."/>
            <person name="Adam-Blondon A.-F."/>
            <person name="Weissenbach J."/>
            <person name="Quetier F."/>
            <person name="Wincker P."/>
        </authorList>
    </citation>
    <scope>NUCLEOTIDE SEQUENCE [LARGE SCALE GENOMIC DNA]</scope>
    <source>
        <strain evidence="2">cv. Pinot noir / PN40024</strain>
    </source>
</reference>
<dbReference type="STRING" id="29760.F6HIU6"/>